<evidence type="ECO:0000256" key="3">
    <source>
        <dbReference type="ARBA" id="ARBA00022722"/>
    </source>
</evidence>
<proteinExistence type="predicted"/>
<organism evidence="10">
    <name type="scientific">freshwater metagenome</name>
    <dbReference type="NCBI Taxonomy" id="449393"/>
    <lineage>
        <taxon>unclassified sequences</taxon>
        <taxon>metagenomes</taxon>
        <taxon>ecological metagenomes</taxon>
    </lineage>
</organism>
<keyword evidence="3" id="KW-0540">Nuclease</keyword>
<evidence type="ECO:0000256" key="1">
    <source>
        <dbReference type="ARBA" id="ARBA00001936"/>
    </source>
</evidence>
<dbReference type="GO" id="GO:0006281">
    <property type="term" value="P:DNA repair"/>
    <property type="evidence" value="ECO:0007669"/>
    <property type="project" value="UniProtKB-KW"/>
</dbReference>
<dbReference type="GO" id="GO:0016787">
    <property type="term" value="F:hydrolase activity"/>
    <property type="evidence" value="ECO:0007669"/>
    <property type="project" value="UniProtKB-KW"/>
</dbReference>
<protein>
    <submittedName>
        <fullName evidence="10">Unannotated protein</fullName>
    </submittedName>
</protein>
<evidence type="ECO:0000256" key="4">
    <source>
        <dbReference type="ARBA" id="ARBA00022723"/>
    </source>
</evidence>
<reference evidence="10" key="1">
    <citation type="submission" date="2020-05" db="EMBL/GenBank/DDBJ databases">
        <authorList>
            <person name="Chiriac C."/>
            <person name="Salcher M."/>
            <person name="Ghai R."/>
            <person name="Kavagutti S V."/>
        </authorList>
    </citation>
    <scope>NUCLEOTIDE SEQUENCE</scope>
</reference>
<dbReference type="PANTHER" id="PTHR15822">
    <property type="entry name" value="TRAF AND TNF RECEPTOR-ASSOCIATED PROTEIN"/>
    <property type="match status" value="1"/>
</dbReference>
<evidence type="ECO:0000256" key="6">
    <source>
        <dbReference type="ARBA" id="ARBA00022801"/>
    </source>
</evidence>
<dbReference type="GO" id="GO:0046872">
    <property type="term" value="F:metal ion binding"/>
    <property type="evidence" value="ECO:0007669"/>
    <property type="project" value="UniProtKB-KW"/>
</dbReference>
<dbReference type="InterPro" id="IPR051547">
    <property type="entry name" value="TDP2-like"/>
</dbReference>
<keyword evidence="7" id="KW-0460">Magnesium</keyword>
<evidence type="ECO:0000313" key="10">
    <source>
        <dbReference type="EMBL" id="CAB4920985.1"/>
    </source>
</evidence>
<dbReference type="Pfam" id="PF03372">
    <property type="entry name" value="Exo_endo_phos"/>
    <property type="match status" value="1"/>
</dbReference>
<dbReference type="GO" id="GO:0004518">
    <property type="term" value="F:nuclease activity"/>
    <property type="evidence" value="ECO:0007669"/>
    <property type="project" value="UniProtKB-KW"/>
</dbReference>
<comment type="cofactor">
    <cofactor evidence="1">
        <name>Mn(2+)</name>
        <dbReference type="ChEBI" id="CHEBI:29035"/>
    </cofactor>
</comment>
<evidence type="ECO:0000256" key="8">
    <source>
        <dbReference type="ARBA" id="ARBA00023204"/>
    </source>
</evidence>
<dbReference type="EMBL" id="CAFBMX010000002">
    <property type="protein sequence ID" value="CAB4920985.1"/>
    <property type="molecule type" value="Genomic_DNA"/>
</dbReference>
<gene>
    <name evidence="10" type="ORF">UFOPK3674_00551</name>
</gene>
<keyword evidence="4" id="KW-0479">Metal-binding</keyword>
<name>A0A6J7HVX2_9ZZZZ</name>
<keyword evidence="5" id="KW-0227">DNA damage</keyword>
<comment type="cofactor">
    <cofactor evidence="2">
        <name>Mg(2+)</name>
        <dbReference type="ChEBI" id="CHEBI:18420"/>
    </cofactor>
</comment>
<dbReference type="SUPFAM" id="SSF56219">
    <property type="entry name" value="DNase I-like"/>
    <property type="match status" value="1"/>
</dbReference>
<dbReference type="AlphaFoldDB" id="A0A6J7HVX2"/>
<dbReference type="InterPro" id="IPR036691">
    <property type="entry name" value="Endo/exonu/phosph_ase_sf"/>
</dbReference>
<dbReference type="PANTHER" id="PTHR15822:SF4">
    <property type="entry name" value="TYROSYL-DNA PHOSPHODIESTERASE 2"/>
    <property type="match status" value="1"/>
</dbReference>
<evidence type="ECO:0000256" key="2">
    <source>
        <dbReference type="ARBA" id="ARBA00001946"/>
    </source>
</evidence>
<feature type="domain" description="Endonuclease/exonuclease/phosphatase" evidence="9">
    <location>
        <begin position="73"/>
        <end position="337"/>
    </location>
</feature>
<evidence type="ECO:0000259" key="9">
    <source>
        <dbReference type="Pfam" id="PF03372"/>
    </source>
</evidence>
<evidence type="ECO:0000256" key="5">
    <source>
        <dbReference type="ARBA" id="ARBA00022763"/>
    </source>
</evidence>
<evidence type="ECO:0000256" key="7">
    <source>
        <dbReference type="ARBA" id="ARBA00022842"/>
    </source>
</evidence>
<keyword evidence="8" id="KW-0234">DNA repair</keyword>
<dbReference type="Gene3D" id="3.60.10.10">
    <property type="entry name" value="Endonuclease/exonuclease/phosphatase"/>
    <property type="match status" value="1"/>
</dbReference>
<sequence length="347" mass="37057">MQRRLALIAVAGLAAVATAVPVAPAAAAGGDVTVMTRNVYLGADIIGLALAPSPEAFQAAASKILDTVDRTNFPVRATGLAKEIKATRPDLIGLQEAARWTTGPLNDPRFASTVRYDFVELLLKALRRQGVTYSVVVSQDEFNFEGPTLTQDVRLTMRDVILKRKGSKVKLGATSKGRYTDVFTVPTEVGPAESSRGWVAVDAKVGGRPFRFVSTHLEAYGDGLRAAQARELISTGPLGVATKPSILLGDFNSDPSDSGAAGDAIRALSGAGFADTFGSKHKTTFGQNEDLTSLKPLSSDFIDHVLYRPAARFTVRRSTVVGTKRFRKAAPLWTSDHFGVVATIRVR</sequence>
<dbReference type="InterPro" id="IPR005135">
    <property type="entry name" value="Endo/exonuclease/phosphatase"/>
</dbReference>
<keyword evidence="6" id="KW-0378">Hydrolase</keyword>
<accession>A0A6J7HVX2</accession>